<dbReference type="AlphaFoldDB" id="A0A9W7T0B2"/>
<name>A0A9W7T0B2_9PEZI</name>
<accession>A0A9W7T0B2</accession>
<protein>
    <submittedName>
        <fullName evidence="2">Glucose N-acetyltransferase 1-like</fullName>
    </submittedName>
</protein>
<keyword evidence="1" id="KW-0472">Membrane</keyword>
<keyword evidence="3" id="KW-1185">Reference proteome</keyword>
<comment type="caution">
    <text evidence="2">The sequence shown here is derived from an EMBL/GenBank/DDBJ whole genome shotgun (WGS) entry which is preliminary data.</text>
</comment>
<dbReference type="EMBL" id="RIBY02000236">
    <property type="protein sequence ID" value="KAH9844735.1"/>
    <property type="molecule type" value="Genomic_DNA"/>
</dbReference>
<keyword evidence="1" id="KW-0812">Transmembrane</keyword>
<dbReference type="OrthoDB" id="5367275at2759"/>
<reference evidence="2 3" key="1">
    <citation type="journal article" date="2018" name="IMA Fungus">
        <title>IMA Genome-F 10: Nine draft genome sequences of Claviceps purpurea s.lat., including C. arundinis, C. humidiphila, and C. cf. spartinae, pseudomolecules for the pitch canker pathogen Fusarium circinatum, draft genome of Davidsoniella eucalypti, Grosmannia galeiformis, Quambalaria eucalypti, and Teratosphaeria destructans.</title>
        <authorList>
            <person name="Wingfield B.D."/>
            <person name="Liu M."/>
            <person name="Nguyen H.D."/>
            <person name="Lane F.A."/>
            <person name="Morgan S.W."/>
            <person name="De Vos L."/>
            <person name="Wilken P.M."/>
            <person name="Duong T.A."/>
            <person name="Aylward J."/>
            <person name="Coetzee M.P."/>
            <person name="Dadej K."/>
            <person name="De Beer Z.W."/>
            <person name="Findlay W."/>
            <person name="Havenga M."/>
            <person name="Kolarik M."/>
            <person name="Menzies J.G."/>
            <person name="Naidoo K."/>
            <person name="Pochopski O."/>
            <person name="Shoukouhi P."/>
            <person name="Santana Q.C."/>
            <person name="Seifert K.A."/>
            <person name="Soal N."/>
            <person name="Steenkamp E.T."/>
            <person name="Tatham C.T."/>
            <person name="van der Nest M.A."/>
            <person name="Wingfield M.J."/>
        </authorList>
    </citation>
    <scope>NUCLEOTIDE SEQUENCE [LARGE SCALE GENOMIC DNA]</scope>
    <source>
        <strain evidence="2">CMW44962</strain>
    </source>
</reference>
<keyword evidence="1" id="KW-1133">Transmembrane helix</keyword>
<gene>
    <name evidence="2" type="ORF">Tdes44962_MAKER07147</name>
</gene>
<dbReference type="Proteomes" id="UP001138500">
    <property type="component" value="Unassembled WGS sequence"/>
</dbReference>
<sequence>MGRLLLTQSQVTVILSTAVILAFTILLFLSGYVVQQRTVTSLQIAIKPRIPQKPPGLQVQEARKNVEHPEIPASRIFGRKGKIAYTNLDAAQQASQDVDWKRLAHVQIARSHHDVCSAIMVLADLHRLKSPARRVLLFPREWAFEKETKKRDEWRDPYLDASRRLMRMAARRYGVELRPMSAISQTTAETDVYSLVSAFALSDLERVMSIEPPGLLLDATPLDAVLAFTESVPFAMLQDSREGDGVHSQDLMLLRPDIELHGQLLVRLGSQAGFNDSALPSAFPDPLRLASTLPSSEDDNTTRTTLIRSIGGLHEADRHFNQTAFLEDVSYLRFSDPKLPGPEYDVPWADKVAARPKNKDADWVWTKMYGQFAQRRTEVCGLDLETWRRD</sequence>
<organism evidence="2 3">
    <name type="scientific">Teratosphaeria destructans</name>
    <dbReference type="NCBI Taxonomy" id="418781"/>
    <lineage>
        <taxon>Eukaryota</taxon>
        <taxon>Fungi</taxon>
        <taxon>Dikarya</taxon>
        <taxon>Ascomycota</taxon>
        <taxon>Pezizomycotina</taxon>
        <taxon>Dothideomycetes</taxon>
        <taxon>Dothideomycetidae</taxon>
        <taxon>Mycosphaerellales</taxon>
        <taxon>Teratosphaeriaceae</taxon>
        <taxon>Teratosphaeria</taxon>
    </lineage>
</organism>
<evidence type="ECO:0000256" key="1">
    <source>
        <dbReference type="SAM" id="Phobius"/>
    </source>
</evidence>
<evidence type="ECO:0000313" key="2">
    <source>
        <dbReference type="EMBL" id="KAH9844735.1"/>
    </source>
</evidence>
<reference evidence="2 3" key="2">
    <citation type="journal article" date="2021" name="Curr. Genet.">
        <title>Genetic response to nitrogen starvation in the aggressive Eucalyptus foliar pathogen Teratosphaeria destructans.</title>
        <authorList>
            <person name="Havenga M."/>
            <person name="Wingfield B.D."/>
            <person name="Wingfield M.J."/>
            <person name="Dreyer L.L."/>
            <person name="Roets F."/>
            <person name="Aylward J."/>
        </authorList>
    </citation>
    <scope>NUCLEOTIDE SEQUENCE [LARGE SCALE GENOMIC DNA]</scope>
    <source>
        <strain evidence="2">CMW44962</strain>
    </source>
</reference>
<evidence type="ECO:0000313" key="3">
    <source>
        <dbReference type="Proteomes" id="UP001138500"/>
    </source>
</evidence>
<feature type="transmembrane region" description="Helical" evidence="1">
    <location>
        <begin position="12"/>
        <end position="34"/>
    </location>
</feature>
<proteinExistence type="predicted"/>